<evidence type="ECO:0000313" key="3">
    <source>
        <dbReference type="EMBL" id="CAG9834263.1"/>
    </source>
</evidence>
<evidence type="ECO:0000256" key="2">
    <source>
        <dbReference type="SAM" id="SignalP"/>
    </source>
</evidence>
<dbReference type="OrthoDB" id="6794778at2759"/>
<evidence type="ECO:0000256" key="1">
    <source>
        <dbReference type="SAM" id="MobiDB-lite"/>
    </source>
</evidence>
<feature type="signal peptide" evidence="2">
    <location>
        <begin position="1"/>
        <end position="21"/>
    </location>
</feature>
<dbReference type="Proteomes" id="UP001153709">
    <property type="component" value="Chromosome 5"/>
</dbReference>
<dbReference type="AlphaFoldDB" id="A0A9N9XCR2"/>
<proteinExistence type="predicted"/>
<sequence length="98" mass="10598">MMCKLVLATLAVYLCLEAAYGQHSYGLNPGQQRHATGFNPNQNRPHATGFNPNIGSGRHYRDLSNADTGRKVLAPQADSNGPARHGFERGPGPVIPHH</sequence>
<feature type="region of interest" description="Disordered" evidence="1">
    <location>
        <begin position="31"/>
        <end position="98"/>
    </location>
</feature>
<evidence type="ECO:0008006" key="5">
    <source>
        <dbReference type="Google" id="ProtNLM"/>
    </source>
</evidence>
<name>A0A9N9XCR2_DIABA</name>
<feature type="chain" id="PRO_5040129461" description="Hymenoptaecin" evidence="2">
    <location>
        <begin position="22"/>
        <end position="98"/>
    </location>
</feature>
<feature type="compositionally biased region" description="Polar residues" evidence="1">
    <location>
        <begin position="31"/>
        <end position="54"/>
    </location>
</feature>
<keyword evidence="2" id="KW-0732">Signal</keyword>
<feature type="compositionally biased region" description="Basic and acidic residues" evidence="1">
    <location>
        <begin position="59"/>
        <end position="70"/>
    </location>
</feature>
<reference evidence="3" key="1">
    <citation type="submission" date="2022-01" db="EMBL/GenBank/DDBJ databases">
        <authorList>
            <person name="King R."/>
        </authorList>
    </citation>
    <scope>NUCLEOTIDE SEQUENCE</scope>
</reference>
<accession>A0A9N9XCR2</accession>
<keyword evidence="4" id="KW-1185">Reference proteome</keyword>
<dbReference type="EMBL" id="OU898280">
    <property type="protein sequence ID" value="CAG9834263.1"/>
    <property type="molecule type" value="Genomic_DNA"/>
</dbReference>
<protein>
    <recommendedName>
        <fullName evidence="5">Hymenoptaecin</fullName>
    </recommendedName>
</protein>
<organism evidence="3 4">
    <name type="scientific">Diabrotica balteata</name>
    <name type="common">Banded cucumber beetle</name>
    <dbReference type="NCBI Taxonomy" id="107213"/>
    <lineage>
        <taxon>Eukaryota</taxon>
        <taxon>Metazoa</taxon>
        <taxon>Ecdysozoa</taxon>
        <taxon>Arthropoda</taxon>
        <taxon>Hexapoda</taxon>
        <taxon>Insecta</taxon>
        <taxon>Pterygota</taxon>
        <taxon>Neoptera</taxon>
        <taxon>Endopterygota</taxon>
        <taxon>Coleoptera</taxon>
        <taxon>Polyphaga</taxon>
        <taxon>Cucujiformia</taxon>
        <taxon>Chrysomeloidea</taxon>
        <taxon>Chrysomelidae</taxon>
        <taxon>Galerucinae</taxon>
        <taxon>Diabroticina</taxon>
        <taxon>Diabroticites</taxon>
        <taxon>Diabrotica</taxon>
    </lineage>
</organism>
<gene>
    <name evidence="3" type="ORF">DIABBA_LOCUS7591</name>
</gene>
<evidence type="ECO:0000313" key="4">
    <source>
        <dbReference type="Proteomes" id="UP001153709"/>
    </source>
</evidence>